<dbReference type="Pfam" id="PF06119">
    <property type="entry name" value="NIDO"/>
    <property type="match status" value="1"/>
</dbReference>
<dbReference type="InterPro" id="IPR000742">
    <property type="entry name" value="EGF"/>
</dbReference>
<dbReference type="GO" id="GO:0005576">
    <property type="term" value="C:extracellular region"/>
    <property type="evidence" value="ECO:0007669"/>
    <property type="project" value="UniProtKB-SubCell"/>
</dbReference>
<evidence type="ECO:0000256" key="2">
    <source>
        <dbReference type="ARBA" id="ARBA00004613"/>
    </source>
</evidence>
<dbReference type="PROSITE" id="PS50068">
    <property type="entry name" value="LDLRA_2"/>
    <property type="match status" value="5"/>
</dbReference>
<feature type="disulfide bond" evidence="14">
    <location>
        <begin position="918"/>
        <end position="930"/>
    </location>
</feature>
<keyword evidence="12" id="KW-0325">Glycoprotein</keyword>
<dbReference type="CDD" id="cd00041">
    <property type="entry name" value="CUB"/>
    <property type="match status" value="7"/>
</dbReference>
<feature type="disulfide bond" evidence="14">
    <location>
        <begin position="499"/>
        <end position="517"/>
    </location>
</feature>
<feature type="disulfide bond" evidence="13">
    <location>
        <begin position="2129"/>
        <end position="2138"/>
    </location>
</feature>
<feature type="domain" description="EGF-like" evidence="18">
    <location>
        <begin position="953"/>
        <end position="995"/>
    </location>
</feature>
<dbReference type="PANTHER" id="PTHR13802:SF52">
    <property type="entry name" value="MUCIN-4"/>
    <property type="match status" value="1"/>
</dbReference>
<dbReference type="Gene3D" id="4.10.400.10">
    <property type="entry name" value="Low-density Lipoprotein Receptor"/>
    <property type="match status" value="5"/>
</dbReference>
<feature type="disulfide bond" evidence="14">
    <location>
        <begin position="925"/>
        <end position="943"/>
    </location>
</feature>
<dbReference type="FunFam" id="2.10.25.10:FF:000027">
    <property type="entry name" value="Thrombospondin 3"/>
    <property type="match status" value="1"/>
</dbReference>
<evidence type="ECO:0000259" key="22">
    <source>
        <dbReference type="PROSITE" id="PS51233"/>
    </source>
</evidence>
<dbReference type="SMART" id="SM00216">
    <property type="entry name" value="VWD"/>
    <property type="match status" value="1"/>
</dbReference>
<keyword evidence="24" id="KW-1185">Reference proteome</keyword>
<keyword evidence="11 13" id="KW-1015">Disulfide bond</keyword>
<dbReference type="PROSITE" id="PS51233">
    <property type="entry name" value="VWFD"/>
    <property type="match status" value="1"/>
</dbReference>
<evidence type="ECO:0000256" key="16">
    <source>
        <dbReference type="SAM" id="Phobius"/>
    </source>
</evidence>
<dbReference type="Pfam" id="PF00431">
    <property type="entry name" value="CUB"/>
    <property type="match status" value="7"/>
</dbReference>
<dbReference type="PROSITE" id="PS51220">
    <property type="entry name" value="NIDO"/>
    <property type="match status" value="1"/>
</dbReference>
<feature type="disulfide bond" evidence="14">
    <location>
        <begin position="531"/>
        <end position="543"/>
    </location>
</feature>
<dbReference type="SUPFAM" id="SSF57424">
    <property type="entry name" value="LDL receptor-like module"/>
    <property type="match status" value="4"/>
</dbReference>
<dbReference type="InterPro" id="IPR026823">
    <property type="entry name" value="cEGF"/>
</dbReference>
<keyword evidence="9 16" id="KW-1133">Transmembrane helix</keyword>
<protein>
    <submittedName>
        <fullName evidence="23">Uncharacterized protein</fullName>
    </submittedName>
</protein>
<dbReference type="InterPro" id="IPR002172">
    <property type="entry name" value="LDrepeatLR_classA_rpt"/>
</dbReference>
<dbReference type="InterPro" id="IPR005533">
    <property type="entry name" value="AMOP_dom"/>
</dbReference>
<dbReference type="SUPFAM" id="SSF57196">
    <property type="entry name" value="EGF/Laminin"/>
    <property type="match status" value="3"/>
</dbReference>
<keyword evidence="4 13" id="KW-0245">EGF-like domain</keyword>
<accession>A0A913Z4Y4</accession>
<evidence type="ECO:0000256" key="3">
    <source>
        <dbReference type="ARBA" id="ARBA00022525"/>
    </source>
</evidence>
<feature type="domain" description="VWFD" evidence="22">
    <location>
        <begin position="1730"/>
        <end position="1934"/>
    </location>
</feature>
<dbReference type="PROSITE" id="PS00022">
    <property type="entry name" value="EGF_1"/>
    <property type="match status" value="2"/>
</dbReference>
<evidence type="ECO:0000259" key="20">
    <source>
        <dbReference type="PROSITE" id="PS50856"/>
    </source>
</evidence>
<dbReference type="InterPro" id="IPR000859">
    <property type="entry name" value="CUB_dom"/>
</dbReference>
<dbReference type="PROSITE" id="PS50026">
    <property type="entry name" value="EGF_3"/>
    <property type="match status" value="4"/>
</dbReference>
<feature type="domain" description="EGF-like" evidence="18">
    <location>
        <begin position="2427"/>
        <end position="2467"/>
    </location>
</feature>
<feature type="disulfide bond" evidence="13">
    <location>
        <begin position="2281"/>
        <end position="2298"/>
    </location>
</feature>
<feature type="disulfide bond" evidence="13">
    <location>
        <begin position="2457"/>
        <end position="2466"/>
    </location>
</feature>
<evidence type="ECO:0000256" key="9">
    <source>
        <dbReference type="ARBA" id="ARBA00022989"/>
    </source>
</evidence>
<evidence type="ECO:0000313" key="24">
    <source>
        <dbReference type="Proteomes" id="UP000887568"/>
    </source>
</evidence>
<feature type="disulfide bond" evidence="14">
    <location>
        <begin position="550"/>
        <end position="565"/>
    </location>
</feature>
<dbReference type="InterPro" id="IPR056619">
    <property type="entry name" value="C8-3_MUC4"/>
</dbReference>
<evidence type="ECO:0000256" key="1">
    <source>
        <dbReference type="ARBA" id="ARBA00004370"/>
    </source>
</evidence>
<feature type="disulfide bond" evidence="14">
    <location>
        <begin position="538"/>
        <end position="556"/>
    </location>
</feature>
<evidence type="ECO:0000256" key="5">
    <source>
        <dbReference type="ARBA" id="ARBA00022692"/>
    </source>
</evidence>
<keyword evidence="5 16" id="KW-0812">Transmembrane</keyword>
<evidence type="ECO:0000256" key="4">
    <source>
        <dbReference type="ARBA" id="ARBA00022536"/>
    </source>
</evidence>
<dbReference type="SMART" id="SM00179">
    <property type="entry name" value="EGF_CA"/>
    <property type="match status" value="3"/>
</dbReference>
<feature type="domain" description="CUB" evidence="17">
    <location>
        <begin position="726"/>
        <end position="839"/>
    </location>
</feature>
<dbReference type="Proteomes" id="UP000887568">
    <property type="component" value="Unplaced"/>
</dbReference>
<dbReference type="InterPro" id="IPR003410">
    <property type="entry name" value="HYR_dom"/>
</dbReference>
<comment type="subcellular location">
    <subcellularLocation>
        <location evidence="1">Membrane</location>
    </subcellularLocation>
    <subcellularLocation>
        <location evidence="2">Secreted</location>
    </subcellularLocation>
</comment>
<dbReference type="SMART" id="SM00539">
    <property type="entry name" value="NIDO"/>
    <property type="match status" value="1"/>
</dbReference>
<dbReference type="SUPFAM" id="SSF49854">
    <property type="entry name" value="Spermadhesin, CUB domain"/>
    <property type="match status" value="7"/>
</dbReference>
<dbReference type="GO" id="GO:0005509">
    <property type="term" value="F:calcium ion binding"/>
    <property type="evidence" value="ECO:0007669"/>
    <property type="project" value="InterPro"/>
</dbReference>
<feature type="domain" description="AMOP" evidence="20">
    <location>
        <begin position="1573"/>
        <end position="1718"/>
    </location>
</feature>
<dbReference type="Pfam" id="PF12662">
    <property type="entry name" value="cEGF"/>
    <property type="match status" value="1"/>
</dbReference>
<evidence type="ECO:0000259" key="18">
    <source>
        <dbReference type="PROSITE" id="PS50026"/>
    </source>
</evidence>
<keyword evidence="6" id="KW-0732">Signal</keyword>
<reference evidence="23" key="1">
    <citation type="submission" date="2022-11" db="UniProtKB">
        <authorList>
            <consortium name="EnsemblMetazoa"/>
        </authorList>
    </citation>
    <scope>IDENTIFICATION</scope>
</reference>
<dbReference type="PROSITE" id="PS01187">
    <property type="entry name" value="EGF_CA"/>
    <property type="match status" value="1"/>
</dbReference>
<name>A0A913Z4Y4_PATMI</name>
<evidence type="ECO:0000256" key="11">
    <source>
        <dbReference type="ARBA" id="ARBA00023157"/>
    </source>
</evidence>
<dbReference type="InterPro" id="IPR009017">
    <property type="entry name" value="GFP"/>
</dbReference>
<feature type="transmembrane region" description="Helical" evidence="16">
    <location>
        <begin position="2481"/>
        <end position="2506"/>
    </location>
</feature>
<dbReference type="InterPro" id="IPR051495">
    <property type="entry name" value="Epithelial_Barrier/Signaling"/>
</dbReference>
<feature type="domain" description="CUB" evidence="17">
    <location>
        <begin position="565"/>
        <end position="681"/>
    </location>
</feature>
<dbReference type="PRINTS" id="PR00261">
    <property type="entry name" value="LDLRECEPTOR"/>
</dbReference>
<dbReference type="GO" id="GO:0007160">
    <property type="term" value="P:cell-matrix adhesion"/>
    <property type="evidence" value="ECO:0007669"/>
    <property type="project" value="InterPro"/>
</dbReference>
<dbReference type="PROSITE" id="PS50856">
    <property type="entry name" value="AMOP"/>
    <property type="match status" value="1"/>
</dbReference>
<dbReference type="OrthoDB" id="14563at2759"/>
<feature type="domain" description="CUB" evidence="17">
    <location>
        <begin position="140"/>
        <end position="252"/>
    </location>
</feature>
<evidence type="ECO:0000256" key="7">
    <source>
        <dbReference type="ARBA" id="ARBA00022737"/>
    </source>
</evidence>
<dbReference type="SMART" id="SM00192">
    <property type="entry name" value="LDLa"/>
    <property type="match status" value="5"/>
</dbReference>
<dbReference type="InterPro" id="IPR003886">
    <property type="entry name" value="NIDO_dom"/>
</dbReference>
<comment type="caution">
    <text evidence="13">Lacks conserved residue(s) required for the propagation of feature annotation.</text>
</comment>
<organism evidence="23 24">
    <name type="scientific">Patiria miniata</name>
    <name type="common">Bat star</name>
    <name type="synonym">Asterina miniata</name>
    <dbReference type="NCBI Taxonomy" id="46514"/>
    <lineage>
        <taxon>Eukaryota</taxon>
        <taxon>Metazoa</taxon>
        <taxon>Echinodermata</taxon>
        <taxon>Eleutherozoa</taxon>
        <taxon>Asterozoa</taxon>
        <taxon>Asteroidea</taxon>
        <taxon>Valvatacea</taxon>
        <taxon>Valvatida</taxon>
        <taxon>Asterinidae</taxon>
        <taxon>Patiria</taxon>
    </lineage>
</organism>
<keyword evidence="8" id="KW-0106">Calcium</keyword>
<dbReference type="PROSITE" id="PS00010">
    <property type="entry name" value="ASX_HYDROXYL"/>
    <property type="match status" value="1"/>
</dbReference>
<evidence type="ECO:0000256" key="13">
    <source>
        <dbReference type="PROSITE-ProRule" id="PRU00076"/>
    </source>
</evidence>
<keyword evidence="7" id="KW-0677">Repeat</keyword>
<dbReference type="Gene3D" id="2.40.155.10">
    <property type="entry name" value="Green fluorescent protein"/>
    <property type="match status" value="1"/>
</dbReference>
<evidence type="ECO:0000256" key="15">
    <source>
        <dbReference type="SAM" id="MobiDB-lite"/>
    </source>
</evidence>
<keyword evidence="3" id="KW-0964">Secreted</keyword>
<feature type="domain" description="NIDO" evidence="21">
    <location>
        <begin position="1412"/>
        <end position="1570"/>
    </location>
</feature>
<proteinExistence type="predicted"/>
<evidence type="ECO:0000256" key="6">
    <source>
        <dbReference type="ARBA" id="ARBA00022729"/>
    </source>
</evidence>
<feature type="disulfide bond" evidence="14">
    <location>
        <begin position="937"/>
        <end position="952"/>
    </location>
</feature>
<dbReference type="PROSITE" id="PS01180">
    <property type="entry name" value="CUB"/>
    <property type="match status" value="6"/>
</dbReference>
<dbReference type="GO" id="GO:0016020">
    <property type="term" value="C:membrane"/>
    <property type="evidence" value="ECO:0007669"/>
    <property type="project" value="UniProtKB-SubCell"/>
</dbReference>
<dbReference type="Pfam" id="PF12947">
    <property type="entry name" value="EGF_3"/>
    <property type="match status" value="1"/>
</dbReference>
<dbReference type="SMART" id="SM00181">
    <property type="entry name" value="EGF"/>
    <property type="match status" value="7"/>
</dbReference>
<feature type="region of interest" description="Disordered" evidence="15">
    <location>
        <begin position="2558"/>
        <end position="2583"/>
    </location>
</feature>
<feature type="domain" description="CUB" evidence="17">
    <location>
        <begin position="364"/>
        <end position="484"/>
    </location>
</feature>
<dbReference type="Pfam" id="PF23263">
    <property type="entry name" value="C8-3_MUC4"/>
    <property type="match status" value="1"/>
</dbReference>
<dbReference type="InterPro" id="IPR000152">
    <property type="entry name" value="EGF-type_Asp/Asn_hydroxyl_site"/>
</dbReference>
<dbReference type="EnsemblMetazoa" id="XM_038190143.1">
    <property type="protein sequence ID" value="XP_038046071.1"/>
    <property type="gene ID" value="LOC119720471"/>
</dbReference>
<dbReference type="InterPro" id="IPR024731">
    <property type="entry name" value="NELL2-like_EGF"/>
</dbReference>
<dbReference type="CDD" id="cd00054">
    <property type="entry name" value="EGF_CA"/>
    <property type="match status" value="1"/>
</dbReference>
<feature type="domain" description="EGF-like" evidence="18">
    <location>
        <begin position="2271"/>
        <end position="2315"/>
    </location>
</feature>
<dbReference type="Gene3D" id="2.60.120.290">
    <property type="entry name" value="Spermadhesin, CUB domain"/>
    <property type="match status" value="6"/>
</dbReference>
<feature type="domain" description="CUB" evidence="17">
    <location>
        <begin position="1"/>
        <end position="99"/>
    </location>
</feature>
<dbReference type="SMART" id="SM00042">
    <property type="entry name" value="CUB"/>
    <property type="match status" value="6"/>
</dbReference>
<dbReference type="Pfam" id="PF00094">
    <property type="entry name" value="VWD"/>
    <property type="match status" value="1"/>
</dbReference>
<dbReference type="GeneID" id="119720471"/>
<dbReference type="InterPro" id="IPR018097">
    <property type="entry name" value="EGF_Ca-bd_CS"/>
</dbReference>
<evidence type="ECO:0000256" key="8">
    <source>
        <dbReference type="ARBA" id="ARBA00022837"/>
    </source>
</evidence>
<feature type="disulfide bond" evidence="14">
    <location>
        <begin position="492"/>
        <end position="504"/>
    </location>
</feature>
<evidence type="ECO:0000256" key="14">
    <source>
        <dbReference type="PROSITE-ProRule" id="PRU00124"/>
    </source>
</evidence>
<dbReference type="PANTHER" id="PTHR13802">
    <property type="entry name" value="MUCIN 4-RELATED"/>
    <property type="match status" value="1"/>
</dbReference>
<dbReference type="CDD" id="cd00112">
    <property type="entry name" value="LDLa"/>
    <property type="match status" value="4"/>
</dbReference>
<feature type="disulfide bond" evidence="14">
    <location>
        <begin position="511"/>
        <end position="526"/>
    </location>
</feature>
<keyword evidence="10 16" id="KW-0472">Membrane</keyword>
<dbReference type="Pfam" id="PF00057">
    <property type="entry name" value="Ldl_recept_a"/>
    <property type="match status" value="4"/>
</dbReference>
<dbReference type="InterPro" id="IPR001846">
    <property type="entry name" value="VWF_type-D"/>
</dbReference>
<evidence type="ECO:0000256" key="12">
    <source>
        <dbReference type="ARBA" id="ARBA00023180"/>
    </source>
</evidence>
<dbReference type="InterPro" id="IPR001881">
    <property type="entry name" value="EGF-like_Ca-bd_dom"/>
</dbReference>
<dbReference type="Gene3D" id="2.10.25.10">
    <property type="entry name" value="Laminin"/>
    <property type="match status" value="4"/>
</dbReference>
<dbReference type="RefSeq" id="XP_038046071.1">
    <property type="nucleotide sequence ID" value="XM_038190143.1"/>
</dbReference>
<feature type="domain" description="CUB" evidence="17">
    <location>
        <begin position="256"/>
        <end position="361"/>
    </location>
</feature>
<feature type="disulfide bond" evidence="14">
    <location>
        <begin position="125"/>
        <end position="140"/>
    </location>
</feature>
<dbReference type="PROSITE" id="PS01186">
    <property type="entry name" value="EGF_2"/>
    <property type="match status" value="2"/>
</dbReference>
<evidence type="ECO:0000259" key="19">
    <source>
        <dbReference type="PROSITE" id="PS50825"/>
    </source>
</evidence>
<feature type="domain" description="EGF-like" evidence="18">
    <location>
        <begin position="2094"/>
        <end position="2139"/>
    </location>
</feature>
<evidence type="ECO:0000313" key="23">
    <source>
        <dbReference type="EnsemblMetazoa" id="XP_038046071.1"/>
    </source>
</evidence>
<dbReference type="PROSITE" id="PS50825">
    <property type="entry name" value="HYR"/>
    <property type="match status" value="1"/>
</dbReference>
<dbReference type="InterPro" id="IPR035914">
    <property type="entry name" value="Sperma_CUB_dom_sf"/>
</dbReference>
<dbReference type="GO" id="GO:0071944">
    <property type="term" value="C:cell periphery"/>
    <property type="evidence" value="ECO:0007669"/>
    <property type="project" value="UniProtKB-ARBA"/>
</dbReference>
<feature type="domain" description="HYR" evidence="19">
    <location>
        <begin position="995"/>
        <end position="1085"/>
    </location>
</feature>
<dbReference type="InterPro" id="IPR036055">
    <property type="entry name" value="LDL_receptor-like_sf"/>
</dbReference>
<evidence type="ECO:0000256" key="10">
    <source>
        <dbReference type="ARBA" id="ARBA00023136"/>
    </source>
</evidence>
<evidence type="ECO:0000259" key="17">
    <source>
        <dbReference type="PROSITE" id="PS01180"/>
    </source>
</evidence>
<sequence length="2583" mass="284970">MSPSFPAPYPNNVNKTWIVSTEEDYKIAITFFEFRVDTNYDGDFLQTGDGTDVTANQFFEENGFTLPPNLLSNGNEMWLRFITDDRYTSNGFVLGAASVPSTEMLTCSRTEFDCGHYCIRGTLQCDRVNDCFVGKDELNCDEDRLVYIGASETAELASTRYPDWYVNDIQITWIIRTEEARKINITFAQFNTRLYDIFQAGDGNNSTISVFFQWSGDKNPPDLLSAGNTMWLQFTADTYYSNPGFLLTARSVPASDEDRLVYIGASETAELASTRYPDYYVDDIQITWIIQTEEARKIRISFTKFYTQQSNDVLQAGDGNNSTHNVFFQWSGNRNPPEVLSAGNTMWLRFTADKYSTYPGFLLTARSVNASDEDRLVYIGASETAELASMKYPNYYDNDIQVTWIIRTEEARKISISFTRFSTEFWYDVFQAGDGNSSTHNVFFEWSGYRNPPDLLSAGNTMWLRFTTDESNKNQGFLLTVSSIPASDNLTCSPDQFDCGHSVCITSYWQCDEVADCFGGRDEQDCEALTCSLGDVDCGHSVCFGNALQCDTISDCVDGTDELDCDKDRLLIIPANETARICSTLYPVNYPDNLNITWIVQTEVGWKIRIEFSSFSAHTSYYGGDVLHAGDGSIAANTQFFKWHGYRMPPDLLSIGSDIWLRFISNEYYSSSGFSLVVSAVPSSEILTCSPSDFDCGDHSVCIPDIWKCDNKVDCLLVAEGDEHNCDNDRVLFFGAMETGELGTTNYPSSYSYNIEITWIIHTEEDHKIRVRFSDFQTEHLTDFVQAGDGNRSTDNAFFRWSWDRLPPDLLSFGPVMWLTFKSDGSYNGRGFLLSVASVPATDRNIFLGADENVRITSPFYPRYPTNLETTWTIQTEANRRVLVTFHSFSVSSHYGTFKAGDSGANDTFYVSNHTIPCSSRNFDCGHSVCIDGRWRCNGEPDCFDDIDEQNCDVDECNPDAPLHNCDDNAICDDTFEGFTCTCRPGYAGNGVYCTDVEPPSITCPADFTVYTDCRKDYSTVSLPDVQSASDNSGQYTISINIGDSIYEVGDTTTLSLGASPHMVRYTATDNSTTAHCDTYVTVTEVSDGTFCEETGSPPNCICKSNEGLDCTCSYKHCGHDCSQSAEGVECTGPGKPYPKCTDVDLCDPGYSGPRCDSDSNYLQCPEVDNRCISDRLSSVEISWTLGPPGTSSDITCTDSFDGATVETTGGVFGVGTHHVVCSSADNAFPDCLISFSVSYFPSLTVPDVGGQCTDPGMNTSTVTWTEVHAKDDGEVTIDCTDSGDGVGVGVAGGVFGVGPHIITCRAVNDAGCSRSKLFTFNVVEGSLVPFGEEIGDSLLSKEPQGPHLAKDLISPTIRPPNFFPFGSKLYEKIYFTDNGVIVLSNDQSLNKRAFPSPQGKTFPGDRTMIALFWADVKANAFTATDNVFWQVHDQYDPNVNQNMLDVASLIVSANYSGFSANWALSITWRNVKAISPLEVSLPTFNDTNTFQALLATDGVRAFVVFNYDPCGMNWDTSFLPNKNVIQGYTSGVFGETVYVDIPEESQFRPGGIVGNTGKTGRWVYRLDTLPDGFVNPRMSCHDWYHRQEPYPLFAIHYPPLADTCPCSSRIADLDWRYTEASKSVVLPDDGNSYPAVCYVGLFQVSGIPGPLCCYNRFSRDLVYDVRSAMVASVFERYPLGPIYYEANSFDIWKREEVLPRYYCCQKSTLCHLYRTWRPLMTCGRYRPPTWMWGWGDPHVVTLDGLEYTFNGLGEYTLSVLGDDDGQRVFELQGRTRQVVDTETGELSQATVYSGFAAMYTGEAKIETKLSDDAMDLVTTVNGTVVTPTAEGLQFENLRVTRAENPIKVSVMYSDYVTFSVGVNNSMADITVLFNEDFKGKTKGILGVWDDDPSNDVLTRNGTLQPGSGDNGELVERDYFEFGETWRVVEEDSLFFYQSPGESYDSLNDPNFTPDFLQDLIDKAPPGKYDEAKTVCGSSYECLYDSLALNDTSIGMATSTLNDMNMENMAIATNFPPNITFVDSIDVIVGRNFILQLEAVDPEGDNVTFDLLEMVPGADITASGRFSWTPEDKTKVKIGFLATDGKANATLEPIVKLCDCQNGGTCLFDQYASGVDIVQDRFGVVLCQCEPGWSGEFCEENYDACADNPCFLNVDCVDEDPPSLNSTCGPCPAGLEGDGKTCQDIDECELYRDQPASGGGLGCDQNCHNILMNFTCSCNAGYLLHEDGKRCIDVTDECHLSALSCLNGGTFDAEFCECVCPLTHSGMTCADENRCLSSNRCGNDQYCLPSNDPSGFTCHCNIIQGYVEGDSGQCQRKLPIKNAVITALMDFNDAFKNPTSKAFNKTAAVFENAILKTLKEHPSTNDVLSVVVPLMEEGSVVIRSVALFGTAAPSNAILRQVLASNDTLTDGSTVIDIDQNSILVDDEAIDCVPTYCMNGGTCETSGIFPYKNYACRCPESFSGKRCESEVLPHPEDGLSTLALAFIIIGSLALAVVVVVVLVCIVLHNQSLQAKVSANHRNKVAPIIVEEAVVDNISDSTDLKEGLEGHESFAMSDMASGMENRSDDTADDVAGYVDRNPDVR</sequence>
<evidence type="ECO:0000259" key="21">
    <source>
        <dbReference type="PROSITE" id="PS51220"/>
    </source>
</evidence>